<evidence type="ECO:0000313" key="2">
    <source>
        <dbReference type="EMBL" id="ADR33747.1"/>
    </source>
</evidence>
<keyword evidence="1" id="KW-0812">Transmembrane</keyword>
<feature type="transmembrane region" description="Helical" evidence="1">
    <location>
        <begin position="35"/>
        <end position="53"/>
    </location>
</feature>
<keyword evidence="1" id="KW-1133">Transmembrane helix</keyword>
<protein>
    <submittedName>
        <fullName evidence="2">Uncharacterized protein</fullName>
    </submittedName>
</protein>
<gene>
    <name evidence="2" type="ordered locus">Sulku_1084</name>
</gene>
<name>E4TWC9_SULKY</name>
<organism evidence="2 3">
    <name type="scientific">Sulfuricurvum kujiense (strain ATCC BAA-921 / DSM 16994 / JCM 11577 / YK-1)</name>
    <dbReference type="NCBI Taxonomy" id="709032"/>
    <lineage>
        <taxon>Bacteria</taxon>
        <taxon>Pseudomonadati</taxon>
        <taxon>Campylobacterota</taxon>
        <taxon>Epsilonproteobacteria</taxon>
        <taxon>Campylobacterales</taxon>
        <taxon>Sulfurimonadaceae</taxon>
        <taxon>Sulfuricurvum</taxon>
    </lineage>
</organism>
<sequence>MKTTKLYSRFMTFFLLLLFGFAIGAKSSGLDTYRFAILMTVIGVISIFHVRMMRKKFAR</sequence>
<dbReference type="EMBL" id="CP002355">
    <property type="protein sequence ID" value="ADR33747.1"/>
    <property type="molecule type" value="Genomic_DNA"/>
</dbReference>
<evidence type="ECO:0000256" key="1">
    <source>
        <dbReference type="SAM" id="Phobius"/>
    </source>
</evidence>
<accession>E4TWC9</accession>
<proteinExistence type="predicted"/>
<dbReference type="AlphaFoldDB" id="E4TWC9"/>
<keyword evidence="3" id="KW-1185">Reference proteome</keyword>
<dbReference type="HOGENOM" id="CLU_2970903_0_0_7"/>
<dbReference type="KEGG" id="sku:Sulku_1084"/>
<evidence type="ECO:0000313" key="3">
    <source>
        <dbReference type="Proteomes" id="UP000008721"/>
    </source>
</evidence>
<dbReference type="Proteomes" id="UP000008721">
    <property type="component" value="Chromosome"/>
</dbReference>
<keyword evidence="1" id="KW-0472">Membrane</keyword>
<reference evidence="2 3" key="1">
    <citation type="journal article" date="2012" name="Stand. Genomic Sci.">
        <title>Complete genome sequence of the sulfur compounds oxidizing chemolithoautotroph Sulfuricurvum kujiense type strain (YK-1(T)).</title>
        <authorList>
            <person name="Han C."/>
            <person name="Kotsyurbenko O."/>
            <person name="Chertkov O."/>
            <person name="Held B."/>
            <person name="Lapidus A."/>
            <person name="Nolan M."/>
            <person name="Lucas S."/>
            <person name="Hammon N."/>
            <person name="Deshpande S."/>
            <person name="Cheng J.F."/>
            <person name="Tapia R."/>
            <person name="Goodwin L.A."/>
            <person name="Pitluck S."/>
            <person name="Liolios K."/>
            <person name="Pagani I."/>
            <person name="Ivanova N."/>
            <person name="Mavromatis K."/>
            <person name="Mikhailova N."/>
            <person name="Pati A."/>
            <person name="Chen A."/>
            <person name="Palaniappan K."/>
            <person name="Land M."/>
            <person name="Hauser L."/>
            <person name="Chang Y.J."/>
            <person name="Jeffries C.D."/>
            <person name="Brambilla E.M."/>
            <person name="Rohde M."/>
            <person name="Spring S."/>
            <person name="Sikorski J."/>
            <person name="Goker M."/>
            <person name="Woyke T."/>
            <person name="Bristow J."/>
            <person name="Eisen J.A."/>
            <person name="Markowitz V."/>
            <person name="Hugenholtz P."/>
            <person name="Kyrpides N.C."/>
            <person name="Klenk H.P."/>
            <person name="Detter J.C."/>
        </authorList>
    </citation>
    <scope>NUCLEOTIDE SEQUENCE [LARGE SCALE GENOMIC DNA]</scope>
    <source>
        <strain evidence="3">ATCC BAA-921 / DSM 16994 / JCM 11577 / YK-1</strain>
    </source>
</reference>